<proteinExistence type="predicted"/>
<protein>
    <recommendedName>
        <fullName evidence="4">SERTA domain-containing protein</fullName>
    </recommendedName>
</protein>
<comment type="caution">
    <text evidence="2">The sequence shown here is derived from an EMBL/GenBank/DDBJ whole genome shotgun (WGS) entry which is preliminary data.</text>
</comment>
<accession>A0AAV3Y8H7</accession>
<dbReference type="Proteomes" id="UP000735302">
    <property type="component" value="Unassembled WGS sequence"/>
</dbReference>
<feature type="compositionally biased region" description="Basic and acidic residues" evidence="1">
    <location>
        <begin position="1"/>
        <end position="10"/>
    </location>
</feature>
<evidence type="ECO:0000313" key="3">
    <source>
        <dbReference type="Proteomes" id="UP000735302"/>
    </source>
</evidence>
<sequence length="143" mass="15877">MAKSIPHGELHPYPNQGDPVPCRPSSGRLRQGNAFNYSAPDLDNIGDCLNGERGGGGRCTLKRDDLRRYLSESLDPRLCLRRHIANVANSVRERTAILQKLTGTKWGAKSSLRERFMLASYNQCSNTQPGAELTQPNVSRKAR</sequence>
<gene>
    <name evidence="2" type="ORF">PoB_000497800</name>
</gene>
<reference evidence="2 3" key="1">
    <citation type="journal article" date="2021" name="Elife">
        <title>Chloroplast acquisition without the gene transfer in kleptoplastic sea slugs, Plakobranchus ocellatus.</title>
        <authorList>
            <person name="Maeda T."/>
            <person name="Takahashi S."/>
            <person name="Yoshida T."/>
            <person name="Shimamura S."/>
            <person name="Takaki Y."/>
            <person name="Nagai Y."/>
            <person name="Toyoda A."/>
            <person name="Suzuki Y."/>
            <person name="Arimoto A."/>
            <person name="Ishii H."/>
            <person name="Satoh N."/>
            <person name="Nishiyama T."/>
            <person name="Hasebe M."/>
            <person name="Maruyama T."/>
            <person name="Minagawa J."/>
            <person name="Obokata J."/>
            <person name="Shigenobu S."/>
        </authorList>
    </citation>
    <scope>NUCLEOTIDE SEQUENCE [LARGE SCALE GENOMIC DNA]</scope>
</reference>
<evidence type="ECO:0000256" key="1">
    <source>
        <dbReference type="SAM" id="MobiDB-lite"/>
    </source>
</evidence>
<dbReference type="AlphaFoldDB" id="A0AAV3Y8H7"/>
<evidence type="ECO:0008006" key="4">
    <source>
        <dbReference type="Google" id="ProtNLM"/>
    </source>
</evidence>
<organism evidence="2 3">
    <name type="scientific">Plakobranchus ocellatus</name>
    <dbReference type="NCBI Taxonomy" id="259542"/>
    <lineage>
        <taxon>Eukaryota</taxon>
        <taxon>Metazoa</taxon>
        <taxon>Spiralia</taxon>
        <taxon>Lophotrochozoa</taxon>
        <taxon>Mollusca</taxon>
        <taxon>Gastropoda</taxon>
        <taxon>Heterobranchia</taxon>
        <taxon>Euthyneura</taxon>
        <taxon>Panpulmonata</taxon>
        <taxon>Sacoglossa</taxon>
        <taxon>Placobranchoidea</taxon>
        <taxon>Plakobranchidae</taxon>
        <taxon>Plakobranchus</taxon>
    </lineage>
</organism>
<keyword evidence="3" id="KW-1185">Reference proteome</keyword>
<name>A0AAV3Y8H7_9GAST</name>
<dbReference type="EMBL" id="BLXT01000588">
    <property type="protein sequence ID" value="GFN78472.1"/>
    <property type="molecule type" value="Genomic_DNA"/>
</dbReference>
<evidence type="ECO:0000313" key="2">
    <source>
        <dbReference type="EMBL" id="GFN78472.1"/>
    </source>
</evidence>
<feature type="region of interest" description="Disordered" evidence="1">
    <location>
        <begin position="1"/>
        <end position="34"/>
    </location>
</feature>